<accession>A0A844G4L6</accession>
<dbReference type="Gene3D" id="3.40.50.720">
    <property type="entry name" value="NAD(P)-binding Rossmann-like Domain"/>
    <property type="match status" value="1"/>
</dbReference>
<dbReference type="PANTHER" id="PTHR35786:SF1">
    <property type="entry name" value="REDOX-SENSING TRANSCRIPTIONAL REPRESSOR REX 1"/>
    <property type="match status" value="1"/>
</dbReference>
<dbReference type="Gene3D" id="1.10.10.10">
    <property type="entry name" value="Winged helix-like DNA-binding domain superfamily/Winged helix DNA-binding domain"/>
    <property type="match status" value="1"/>
</dbReference>
<keyword evidence="2 6" id="KW-0678">Repressor</keyword>
<dbReference type="NCBIfam" id="NF003996">
    <property type="entry name" value="PRK05472.2-5"/>
    <property type="match status" value="1"/>
</dbReference>
<dbReference type="SMART" id="SM00881">
    <property type="entry name" value="CoA_binding"/>
    <property type="match status" value="1"/>
</dbReference>
<dbReference type="AlphaFoldDB" id="A0A844G4L6"/>
<evidence type="ECO:0000313" key="9">
    <source>
        <dbReference type="Proteomes" id="UP000435649"/>
    </source>
</evidence>
<reference evidence="8 9" key="1">
    <citation type="submission" date="2019-08" db="EMBL/GenBank/DDBJ databases">
        <title>In-depth cultivation of the pig gut microbiome towards novel bacterial diversity and tailored functional studies.</title>
        <authorList>
            <person name="Wylensek D."/>
            <person name="Hitch T.C.A."/>
            <person name="Clavel T."/>
        </authorList>
    </citation>
    <scope>NUCLEOTIDE SEQUENCE [LARGE SCALE GENOMIC DNA]</scope>
    <source>
        <strain evidence="8 9">BBE-744-WT-12</strain>
    </source>
</reference>
<keyword evidence="4 6" id="KW-0238">DNA-binding</keyword>
<evidence type="ECO:0000256" key="6">
    <source>
        <dbReference type="HAMAP-Rule" id="MF_01131"/>
    </source>
</evidence>
<evidence type="ECO:0000256" key="2">
    <source>
        <dbReference type="ARBA" id="ARBA00022491"/>
    </source>
</evidence>
<dbReference type="InterPro" id="IPR036390">
    <property type="entry name" value="WH_DNA-bd_sf"/>
</dbReference>
<evidence type="ECO:0000313" key="8">
    <source>
        <dbReference type="EMBL" id="MST97448.1"/>
    </source>
</evidence>
<sequence>MENDMAKPQVFSIPALKRLPAYLRELKKLQAAGRLHATSPVLARALRIDAISVRKDLEMIGAAGSPGVGYQVEPLIDALESFLGWKNASEAFLVGTGHLGTALLGYRGFADYGLKIIAAFDKGPVPKDTLVHDVPVFDFAEFPHLTRRLQIRMAILCVPDDAAQEVAEKMVEAGILAIWNFTGHTLLLPEDIIRQKVNLAGDFAVLSVKLARRLREIDGCGEDKQ</sequence>
<dbReference type="GO" id="GO:0005737">
    <property type="term" value="C:cytoplasm"/>
    <property type="evidence" value="ECO:0007669"/>
    <property type="project" value="UniProtKB-SubCell"/>
</dbReference>
<feature type="binding site" evidence="6">
    <location>
        <begin position="95"/>
        <end position="100"/>
    </location>
    <ligand>
        <name>NAD(+)</name>
        <dbReference type="ChEBI" id="CHEBI:57540"/>
    </ligand>
</feature>
<organism evidence="8 9">
    <name type="scientific">Victivallis lenta</name>
    <dbReference type="NCBI Taxonomy" id="2606640"/>
    <lineage>
        <taxon>Bacteria</taxon>
        <taxon>Pseudomonadati</taxon>
        <taxon>Lentisphaerota</taxon>
        <taxon>Lentisphaeria</taxon>
        <taxon>Victivallales</taxon>
        <taxon>Victivallaceae</taxon>
        <taxon>Victivallis</taxon>
    </lineage>
</organism>
<protein>
    <recommendedName>
        <fullName evidence="6">Redox-sensing transcriptional repressor Rex</fullName>
    </recommendedName>
</protein>
<dbReference type="PANTHER" id="PTHR35786">
    <property type="entry name" value="REDOX-SENSING TRANSCRIPTIONAL REPRESSOR REX"/>
    <property type="match status" value="1"/>
</dbReference>
<dbReference type="InterPro" id="IPR003781">
    <property type="entry name" value="CoA-bd"/>
</dbReference>
<dbReference type="GO" id="GO:0045892">
    <property type="term" value="P:negative regulation of DNA-templated transcription"/>
    <property type="evidence" value="ECO:0007669"/>
    <property type="project" value="InterPro"/>
</dbReference>
<comment type="function">
    <text evidence="6">Modulates transcription in response to changes in cellular NADH/NAD(+) redox state.</text>
</comment>
<dbReference type="InterPro" id="IPR022876">
    <property type="entry name" value="Tscrpt_rep_Rex"/>
</dbReference>
<dbReference type="InterPro" id="IPR036291">
    <property type="entry name" value="NAD(P)-bd_dom_sf"/>
</dbReference>
<dbReference type="SUPFAM" id="SSF46785">
    <property type="entry name" value="Winged helix' DNA-binding domain"/>
    <property type="match status" value="1"/>
</dbReference>
<comment type="subcellular location">
    <subcellularLocation>
        <location evidence="6">Cytoplasm</location>
    </subcellularLocation>
</comment>
<evidence type="ECO:0000256" key="4">
    <source>
        <dbReference type="ARBA" id="ARBA00023125"/>
    </source>
</evidence>
<dbReference type="NCBIfam" id="NF003995">
    <property type="entry name" value="PRK05472.2-4"/>
    <property type="match status" value="1"/>
</dbReference>
<keyword evidence="6" id="KW-0520">NAD</keyword>
<dbReference type="GO" id="GO:0051775">
    <property type="term" value="P:response to redox state"/>
    <property type="evidence" value="ECO:0007669"/>
    <property type="project" value="InterPro"/>
</dbReference>
<comment type="caution">
    <text evidence="8">The sequence shown here is derived from an EMBL/GenBank/DDBJ whole genome shotgun (WGS) entry which is preliminary data.</text>
</comment>
<keyword evidence="1 6" id="KW-0963">Cytoplasm</keyword>
<dbReference type="SUPFAM" id="SSF51735">
    <property type="entry name" value="NAD(P)-binding Rossmann-fold domains"/>
    <property type="match status" value="1"/>
</dbReference>
<dbReference type="Pfam" id="PF06971">
    <property type="entry name" value="Put_DNA-bind_N"/>
    <property type="match status" value="1"/>
</dbReference>
<keyword evidence="9" id="KW-1185">Reference proteome</keyword>
<dbReference type="GO" id="GO:0003677">
    <property type="term" value="F:DNA binding"/>
    <property type="evidence" value="ECO:0007669"/>
    <property type="project" value="UniProtKB-UniRule"/>
</dbReference>
<dbReference type="NCBIfam" id="NF003994">
    <property type="entry name" value="PRK05472.2-3"/>
    <property type="match status" value="1"/>
</dbReference>
<dbReference type="InterPro" id="IPR036388">
    <property type="entry name" value="WH-like_DNA-bd_sf"/>
</dbReference>
<evidence type="ECO:0000256" key="3">
    <source>
        <dbReference type="ARBA" id="ARBA00023015"/>
    </source>
</evidence>
<name>A0A844G4L6_9BACT</name>
<dbReference type="HAMAP" id="MF_01131">
    <property type="entry name" value="Rex"/>
    <property type="match status" value="1"/>
</dbReference>
<dbReference type="GO" id="GO:0003700">
    <property type="term" value="F:DNA-binding transcription factor activity"/>
    <property type="evidence" value="ECO:0007669"/>
    <property type="project" value="UniProtKB-UniRule"/>
</dbReference>
<dbReference type="Proteomes" id="UP000435649">
    <property type="component" value="Unassembled WGS sequence"/>
</dbReference>
<gene>
    <name evidence="6" type="primary">rex</name>
    <name evidence="8" type="ORF">FYJ85_10390</name>
</gene>
<evidence type="ECO:0000259" key="7">
    <source>
        <dbReference type="SMART" id="SM00881"/>
    </source>
</evidence>
<comment type="subunit">
    <text evidence="6">Homodimer.</text>
</comment>
<dbReference type="Pfam" id="PF02629">
    <property type="entry name" value="CoA_binding"/>
    <property type="match status" value="1"/>
</dbReference>
<feature type="domain" description="CoA-binding" evidence="7">
    <location>
        <begin position="85"/>
        <end position="185"/>
    </location>
</feature>
<dbReference type="InterPro" id="IPR009718">
    <property type="entry name" value="Rex_DNA-bd_C_dom"/>
</dbReference>
<dbReference type="EMBL" id="VUNS01000010">
    <property type="protein sequence ID" value="MST97448.1"/>
    <property type="molecule type" value="Genomic_DNA"/>
</dbReference>
<evidence type="ECO:0000256" key="1">
    <source>
        <dbReference type="ARBA" id="ARBA00022490"/>
    </source>
</evidence>
<keyword evidence="5 6" id="KW-0804">Transcription</keyword>
<evidence type="ECO:0000256" key="5">
    <source>
        <dbReference type="ARBA" id="ARBA00023163"/>
    </source>
</evidence>
<keyword evidence="3 6" id="KW-0805">Transcription regulation</keyword>
<feature type="DNA-binding region" description="H-T-H motif" evidence="6">
    <location>
        <begin position="21"/>
        <end position="60"/>
    </location>
</feature>
<proteinExistence type="inferred from homology"/>
<comment type="similarity">
    <text evidence="6">Belongs to the transcriptional regulatory Rex family.</text>
</comment>